<feature type="non-terminal residue" evidence="3">
    <location>
        <position position="1"/>
    </location>
</feature>
<name>X1F8Z4_9ZZZZ</name>
<dbReference type="InterPro" id="IPR038729">
    <property type="entry name" value="Rad50/SbcC_AAA"/>
</dbReference>
<comment type="caution">
    <text evidence="3">The sequence shown here is derived from an EMBL/GenBank/DDBJ whole genome shotgun (WGS) entry which is preliminary data.</text>
</comment>
<organism evidence="3">
    <name type="scientific">marine sediment metagenome</name>
    <dbReference type="NCBI Taxonomy" id="412755"/>
    <lineage>
        <taxon>unclassified sequences</taxon>
        <taxon>metagenomes</taxon>
        <taxon>ecological metagenomes</taxon>
    </lineage>
</organism>
<sequence length="276" mass="32207">DDIGTKKRDGKLRTTYYKLSSFSIGALKIALHDPEVRVKTYEYPSFYYNRISKIVINGSTFLRDIEILFNPELNTFIGGRGVGKSAIIETMRYVMDLPIYADKSFRMDFVESVVGSGGELSVFIERYYGKEKKEFEIKRTIGKDTEIVENGVKTGFSIQSLFEESKYPIIIGQKELYFLSTTPTFQLQLIDELIGKKIQDIQEEFKRLIEQLRENGRRLLVFEKKIDKKETYEQRLKEIESQIKVFKDLGVEGKLRRWTNIVDDEEKLQDAIEKLN</sequence>
<evidence type="ECO:0000313" key="3">
    <source>
        <dbReference type="EMBL" id="GAH29005.1"/>
    </source>
</evidence>
<proteinExistence type="predicted"/>
<gene>
    <name evidence="3" type="ORF">S03H2_08183</name>
</gene>
<reference evidence="3" key="1">
    <citation type="journal article" date="2014" name="Front. Microbiol.">
        <title>High frequency of phylogenetically diverse reductive dehalogenase-homologous genes in deep subseafloor sedimentary metagenomes.</title>
        <authorList>
            <person name="Kawai M."/>
            <person name="Futagami T."/>
            <person name="Toyoda A."/>
            <person name="Takaki Y."/>
            <person name="Nishi S."/>
            <person name="Hori S."/>
            <person name="Arai W."/>
            <person name="Tsubouchi T."/>
            <person name="Morono Y."/>
            <person name="Uchiyama I."/>
            <person name="Ito T."/>
            <person name="Fujiyama A."/>
            <person name="Inagaki F."/>
            <person name="Takami H."/>
        </authorList>
    </citation>
    <scope>NUCLEOTIDE SEQUENCE</scope>
    <source>
        <strain evidence="3">Expedition CK06-06</strain>
    </source>
</reference>
<evidence type="ECO:0000256" key="1">
    <source>
        <dbReference type="SAM" id="Coils"/>
    </source>
</evidence>
<dbReference type="Pfam" id="PF13476">
    <property type="entry name" value="AAA_23"/>
    <property type="match status" value="1"/>
</dbReference>
<feature type="domain" description="Rad50/SbcC-type AAA" evidence="2">
    <location>
        <begin position="53"/>
        <end position="274"/>
    </location>
</feature>
<feature type="coiled-coil region" evidence="1">
    <location>
        <begin position="198"/>
        <end position="249"/>
    </location>
</feature>
<protein>
    <recommendedName>
        <fullName evidence="2">Rad50/SbcC-type AAA domain-containing protein</fullName>
    </recommendedName>
</protein>
<dbReference type="Gene3D" id="3.40.50.300">
    <property type="entry name" value="P-loop containing nucleotide triphosphate hydrolases"/>
    <property type="match status" value="1"/>
</dbReference>
<keyword evidence="1" id="KW-0175">Coiled coil</keyword>
<dbReference type="InterPro" id="IPR027417">
    <property type="entry name" value="P-loop_NTPase"/>
</dbReference>
<dbReference type="GO" id="GO:0016887">
    <property type="term" value="F:ATP hydrolysis activity"/>
    <property type="evidence" value="ECO:0007669"/>
    <property type="project" value="InterPro"/>
</dbReference>
<dbReference type="SUPFAM" id="SSF52540">
    <property type="entry name" value="P-loop containing nucleoside triphosphate hydrolases"/>
    <property type="match status" value="1"/>
</dbReference>
<dbReference type="EMBL" id="BARU01003931">
    <property type="protein sequence ID" value="GAH29005.1"/>
    <property type="molecule type" value="Genomic_DNA"/>
</dbReference>
<accession>X1F8Z4</accession>
<dbReference type="GO" id="GO:0006302">
    <property type="term" value="P:double-strand break repair"/>
    <property type="evidence" value="ECO:0007669"/>
    <property type="project" value="InterPro"/>
</dbReference>
<feature type="non-terminal residue" evidence="3">
    <location>
        <position position="276"/>
    </location>
</feature>
<dbReference type="AlphaFoldDB" id="X1F8Z4"/>
<evidence type="ECO:0000259" key="2">
    <source>
        <dbReference type="Pfam" id="PF13476"/>
    </source>
</evidence>